<reference evidence="8 9" key="1">
    <citation type="journal article" date="2015" name="Nature">
        <title>rRNA introns, odd ribosomes, and small enigmatic genomes across a large radiation of phyla.</title>
        <authorList>
            <person name="Brown C.T."/>
            <person name="Hug L.A."/>
            <person name="Thomas B.C."/>
            <person name="Sharon I."/>
            <person name="Castelle C.J."/>
            <person name="Singh A."/>
            <person name="Wilkins M.J."/>
            <person name="Williams K.H."/>
            <person name="Banfield J.F."/>
        </authorList>
    </citation>
    <scope>NUCLEOTIDE SEQUENCE [LARGE SCALE GENOMIC DNA]</scope>
</reference>
<dbReference type="Pfam" id="PF00589">
    <property type="entry name" value="Phage_integrase"/>
    <property type="match status" value="1"/>
</dbReference>
<dbReference type="Pfam" id="PF02899">
    <property type="entry name" value="Phage_int_SAM_1"/>
    <property type="match status" value="1"/>
</dbReference>
<keyword evidence="3 5" id="KW-0238">DNA-binding</keyword>
<evidence type="ECO:0000259" key="6">
    <source>
        <dbReference type="PROSITE" id="PS51898"/>
    </source>
</evidence>
<dbReference type="Proteomes" id="UP000034325">
    <property type="component" value="Unassembled WGS sequence"/>
</dbReference>
<comment type="similarity">
    <text evidence="1">Belongs to the 'phage' integrase family.</text>
</comment>
<dbReference type="SUPFAM" id="SSF56349">
    <property type="entry name" value="DNA breaking-rejoining enzymes"/>
    <property type="match status" value="1"/>
</dbReference>
<dbReference type="InterPro" id="IPR010998">
    <property type="entry name" value="Integrase_recombinase_N"/>
</dbReference>
<organism evidence="8 9">
    <name type="scientific">Candidatus Woesebacteria bacterium GW2011_GWA1_39_12</name>
    <dbReference type="NCBI Taxonomy" id="1618549"/>
    <lineage>
        <taxon>Bacteria</taxon>
        <taxon>Candidatus Woeseibacteriota</taxon>
    </lineage>
</organism>
<dbReference type="EMBL" id="LBWA01000004">
    <property type="protein sequence ID" value="KKQ98213.1"/>
    <property type="molecule type" value="Genomic_DNA"/>
</dbReference>
<evidence type="ECO:0000256" key="3">
    <source>
        <dbReference type="ARBA" id="ARBA00023125"/>
    </source>
</evidence>
<protein>
    <submittedName>
        <fullName evidence="8">Tyrosine recombinase XerC</fullName>
    </submittedName>
</protein>
<evidence type="ECO:0000256" key="1">
    <source>
        <dbReference type="ARBA" id="ARBA00008857"/>
    </source>
</evidence>
<evidence type="ECO:0000313" key="9">
    <source>
        <dbReference type="Proteomes" id="UP000034325"/>
    </source>
</evidence>
<gene>
    <name evidence="8" type="ORF">UT23_C0004G0052</name>
</gene>
<dbReference type="InterPro" id="IPR013762">
    <property type="entry name" value="Integrase-like_cat_sf"/>
</dbReference>
<feature type="domain" description="Core-binding (CB)" evidence="7">
    <location>
        <begin position="23"/>
        <end position="104"/>
    </location>
</feature>
<dbReference type="PANTHER" id="PTHR30349">
    <property type="entry name" value="PHAGE INTEGRASE-RELATED"/>
    <property type="match status" value="1"/>
</dbReference>
<proteinExistence type="inferred from homology"/>
<evidence type="ECO:0000256" key="5">
    <source>
        <dbReference type="PROSITE-ProRule" id="PRU01248"/>
    </source>
</evidence>
<dbReference type="PROSITE" id="PS51898">
    <property type="entry name" value="TYR_RECOMBINASE"/>
    <property type="match status" value="1"/>
</dbReference>
<dbReference type="InterPro" id="IPR002104">
    <property type="entry name" value="Integrase_catalytic"/>
</dbReference>
<keyword evidence="2" id="KW-0229">DNA integration</keyword>
<name>A0A0G0M1Z9_9BACT</name>
<dbReference type="Gene3D" id="1.10.150.130">
    <property type="match status" value="1"/>
</dbReference>
<dbReference type="GO" id="GO:0003677">
    <property type="term" value="F:DNA binding"/>
    <property type="evidence" value="ECO:0007669"/>
    <property type="project" value="UniProtKB-UniRule"/>
</dbReference>
<evidence type="ECO:0000259" key="7">
    <source>
        <dbReference type="PROSITE" id="PS51900"/>
    </source>
</evidence>
<dbReference type="InterPro" id="IPR011010">
    <property type="entry name" value="DNA_brk_join_enz"/>
</dbReference>
<accession>A0A0G0M1Z9</accession>
<comment type="caution">
    <text evidence="8">The sequence shown here is derived from an EMBL/GenBank/DDBJ whole genome shotgun (WGS) entry which is preliminary data.</text>
</comment>
<evidence type="ECO:0000256" key="4">
    <source>
        <dbReference type="ARBA" id="ARBA00023172"/>
    </source>
</evidence>
<evidence type="ECO:0000256" key="2">
    <source>
        <dbReference type="ARBA" id="ARBA00022908"/>
    </source>
</evidence>
<dbReference type="InterPro" id="IPR004107">
    <property type="entry name" value="Integrase_SAM-like_N"/>
</dbReference>
<dbReference type="CDD" id="cd00397">
    <property type="entry name" value="DNA_BRE_C"/>
    <property type="match status" value="1"/>
</dbReference>
<dbReference type="Gene3D" id="1.10.443.10">
    <property type="entry name" value="Intergrase catalytic core"/>
    <property type="match status" value="1"/>
</dbReference>
<dbReference type="GO" id="GO:0015074">
    <property type="term" value="P:DNA integration"/>
    <property type="evidence" value="ECO:0007669"/>
    <property type="project" value="UniProtKB-KW"/>
</dbReference>
<keyword evidence="4" id="KW-0233">DNA recombination</keyword>
<sequence length="302" mass="34629">MLSYGTRIGVMSPVLIDQRSHINYDTRNIQDLENKKRSPSTILAYRADLEQLLKFLTEKNKVNPDQIVEVDIETFRDTLLTQKYTAKSVSRKLNAVKTFFRWLISEKYSNSNPTEFVSHPKIEAAMPKFLSPLEYRALRDVVRDDIRIATIVEIVLQTGMRISEIANLKVEDLKEDSLIVEPHATQPQRTVPLNKPAKDALDEYMNSRGNTNSSYVFISKNGKPLAIRNIRSAIDRYMQKAEIPQYSVNDLRTTFIIENLKDEVDLVLLSQAAGHKRLSTTERYLQLAQVKESGKKQTLAEL</sequence>
<dbReference type="GO" id="GO:0006310">
    <property type="term" value="P:DNA recombination"/>
    <property type="evidence" value="ECO:0007669"/>
    <property type="project" value="UniProtKB-KW"/>
</dbReference>
<dbReference type="AlphaFoldDB" id="A0A0G0M1Z9"/>
<feature type="domain" description="Tyr recombinase" evidence="6">
    <location>
        <begin position="125"/>
        <end position="299"/>
    </location>
</feature>
<dbReference type="InterPro" id="IPR050090">
    <property type="entry name" value="Tyrosine_recombinase_XerCD"/>
</dbReference>
<evidence type="ECO:0000313" key="8">
    <source>
        <dbReference type="EMBL" id="KKQ98213.1"/>
    </source>
</evidence>
<dbReference type="PANTHER" id="PTHR30349:SF41">
    <property type="entry name" value="INTEGRASE_RECOMBINASE PROTEIN MJ0367-RELATED"/>
    <property type="match status" value="1"/>
</dbReference>
<dbReference type="PROSITE" id="PS51900">
    <property type="entry name" value="CB"/>
    <property type="match status" value="1"/>
</dbReference>
<dbReference type="InterPro" id="IPR044068">
    <property type="entry name" value="CB"/>
</dbReference>